<dbReference type="PROSITE" id="PS51352">
    <property type="entry name" value="THIOREDOXIN_2"/>
    <property type="match status" value="1"/>
</dbReference>
<dbReference type="InterPro" id="IPR013766">
    <property type="entry name" value="Thioredoxin_domain"/>
</dbReference>
<evidence type="ECO:0000256" key="2">
    <source>
        <dbReference type="ARBA" id="ARBA00022748"/>
    </source>
</evidence>
<dbReference type="PANTHER" id="PTHR42852:SF6">
    <property type="entry name" value="THIOL:DISULFIDE INTERCHANGE PROTEIN DSBE"/>
    <property type="match status" value="1"/>
</dbReference>
<dbReference type="PANTHER" id="PTHR42852">
    <property type="entry name" value="THIOL:DISULFIDE INTERCHANGE PROTEIN DSBE"/>
    <property type="match status" value="1"/>
</dbReference>
<feature type="compositionally biased region" description="Gly residues" evidence="6">
    <location>
        <begin position="33"/>
        <end position="42"/>
    </location>
</feature>
<feature type="chain" id="PRO_5045656256" evidence="7">
    <location>
        <begin position="22"/>
        <end position="198"/>
    </location>
</feature>
<comment type="caution">
    <text evidence="9">The sequence shown here is derived from an EMBL/GenBank/DDBJ whole genome shotgun (WGS) entry which is preliminary data.</text>
</comment>
<keyword evidence="3" id="KW-0735">Signal-anchor</keyword>
<evidence type="ECO:0000256" key="7">
    <source>
        <dbReference type="SAM" id="SignalP"/>
    </source>
</evidence>
<dbReference type="Pfam" id="PF00578">
    <property type="entry name" value="AhpC-TSA"/>
    <property type="match status" value="1"/>
</dbReference>
<feature type="compositionally biased region" description="Low complexity" evidence="6">
    <location>
        <begin position="43"/>
        <end position="55"/>
    </location>
</feature>
<evidence type="ECO:0000256" key="6">
    <source>
        <dbReference type="SAM" id="MobiDB-lite"/>
    </source>
</evidence>
<dbReference type="CDD" id="cd02966">
    <property type="entry name" value="TlpA_like_family"/>
    <property type="match status" value="1"/>
</dbReference>
<dbReference type="InterPro" id="IPR050553">
    <property type="entry name" value="Thioredoxin_ResA/DsbE_sf"/>
</dbReference>
<keyword evidence="3" id="KW-0812">Transmembrane</keyword>
<comment type="subcellular location">
    <subcellularLocation>
        <location evidence="1">Cell envelope</location>
    </subcellularLocation>
</comment>
<accession>A0ABW8EDM3</accession>
<name>A0ABW8EDM3_STRT5</name>
<keyword evidence="10" id="KW-1185">Reference proteome</keyword>
<feature type="signal peptide" evidence="7">
    <location>
        <begin position="1"/>
        <end position="21"/>
    </location>
</feature>
<feature type="region of interest" description="Disordered" evidence="6">
    <location>
        <begin position="33"/>
        <end position="55"/>
    </location>
</feature>
<evidence type="ECO:0000313" key="9">
    <source>
        <dbReference type="EMBL" id="MFJ2821334.1"/>
    </source>
</evidence>
<protein>
    <submittedName>
        <fullName evidence="9">TlpA disulfide reductase family protein</fullName>
    </submittedName>
</protein>
<dbReference type="InterPro" id="IPR000866">
    <property type="entry name" value="AhpC/TSA"/>
</dbReference>
<reference evidence="9 10" key="1">
    <citation type="submission" date="2024-10" db="EMBL/GenBank/DDBJ databases">
        <title>The Natural Products Discovery Center: Release of the First 8490 Sequenced Strains for Exploring Actinobacteria Biosynthetic Diversity.</title>
        <authorList>
            <person name="Kalkreuter E."/>
            <person name="Kautsar S.A."/>
            <person name="Yang D."/>
            <person name="Bader C.D."/>
            <person name="Teijaro C.N."/>
            <person name="Fluegel L."/>
            <person name="Davis C.M."/>
            <person name="Simpson J.R."/>
            <person name="Lauterbach L."/>
            <person name="Steele A.D."/>
            <person name="Gui C."/>
            <person name="Meng S."/>
            <person name="Li G."/>
            <person name="Viehrig K."/>
            <person name="Ye F."/>
            <person name="Su P."/>
            <person name="Kiefer A.F."/>
            <person name="Nichols A."/>
            <person name="Cepeda A.J."/>
            <person name="Yan W."/>
            <person name="Fan B."/>
            <person name="Jiang Y."/>
            <person name="Adhikari A."/>
            <person name="Zheng C.-J."/>
            <person name="Schuster L."/>
            <person name="Cowan T.M."/>
            <person name="Smanski M.J."/>
            <person name="Chevrette M.G."/>
            <person name="De Carvalho L.P.S."/>
            <person name="Shen B."/>
        </authorList>
    </citation>
    <scope>NUCLEOTIDE SEQUENCE [LARGE SCALE GENOMIC DNA]</scope>
    <source>
        <strain evidence="9 10">NPDC087220</strain>
    </source>
</reference>
<keyword evidence="2" id="KW-0201">Cytochrome c-type biogenesis</keyword>
<dbReference type="EMBL" id="JBIUYY010000003">
    <property type="protein sequence ID" value="MFJ2821334.1"/>
    <property type="molecule type" value="Genomic_DNA"/>
</dbReference>
<evidence type="ECO:0000256" key="5">
    <source>
        <dbReference type="ARBA" id="ARBA00023284"/>
    </source>
</evidence>
<keyword evidence="4" id="KW-1015">Disulfide bond</keyword>
<evidence type="ECO:0000256" key="1">
    <source>
        <dbReference type="ARBA" id="ARBA00004196"/>
    </source>
</evidence>
<dbReference type="PROSITE" id="PS00194">
    <property type="entry name" value="THIOREDOXIN_1"/>
    <property type="match status" value="1"/>
</dbReference>
<dbReference type="Gene3D" id="3.40.30.10">
    <property type="entry name" value="Glutaredoxin"/>
    <property type="match status" value="1"/>
</dbReference>
<evidence type="ECO:0000256" key="3">
    <source>
        <dbReference type="ARBA" id="ARBA00022968"/>
    </source>
</evidence>
<dbReference type="SUPFAM" id="SSF52833">
    <property type="entry name" value="Thioredoxin-like"/>
    <property type="match status" value="1"/>
</dbReference>
<evidence type="ECO:0000259" key="8">
    <source>
        <dbReference type="PROSITE" id="PS51352"/>
    </source>
</evidence>
<dbReference type="InterPro" id="IPR017937">
    <property type="entry name" value="Thioredoxin_CS"/>
</dbReference>
<gene>
    <name evidence="9" type="ORF">ACIO7M_09500</name>
</gene>
<proteinExistence type="predicted"/>
<dbReference type="Proteomes" id="UP001617351">
    <property type="component" value="Unassembled WGS sequence"/>
</dbReference>
<dbReference type="InterPro" id="IPR036249">
    <property type="entry name" value="Thioredoxin-like_sf"/>
</dbReference>
<evidence type="ECO:0000313" key="10">
    <source>
        <dbReference type="Proteomes" id="UP001617351"/>
    </source>
</evidence>
<dbReference type="RefSeq" id="WP_402379078.1">
    <property type="nucleotide sequence ID" value="NZ_JBIUYY010000003.1"/>
</dbReference>
<feature type="domain" description="Thioredoxin" evidence="8">
    <location>
        <begin position="51"/>
        <end position="195"/>
    </location>
</feature>
<evidence type="ECO:0000256" key="4">
    <source>
        <dbReference type="ARBA" id="ARBA00023157"/>
    </source>
</evidence>
<keyword evidence="7" id="KW-0732">Signal</keyword>
<organism evidence="9 10">
    <name type="scientific">Streptomyces toxytricini</name>
    <name type="common">Actinomyces toxytricini</name>
    <dbReference type="NCBI Taxonomy" id="67369"/>
    <lineage>
        <taxon>Bacteria</taxon>
        <taxon>Bacillati</taxon>
        <taxon>Actinomycetota</taxon>
        <taxon>Actinomycetes</taxon>
        <taxon>Kitasatosporales</taxon>
        <taxon>Streptomycetaceae</taxon>
        <taxon>Streptomyces</taxon>
    </lineage>
</organism>
<sequence>MRRPVAAVAAAALAAAGLAVAAAWAPGGGPADGRGGAGGTGTGAAPAVAEPAARPAAPELAGADLDGRRVDLAGLRGQVVVVNVWGSWCAPCRAEADDLERVSRQTRADGVRFLGINTRDRDREAARSFVLAHGLGFPSLHDPDGALLLRFPPSVLNPQTVPSTLVVDRKGRVAAAIGGSVTEEQLRPVVARVAGEAP</sequence>
<keyword evidence="5" id="KW-0676">Redox-active center</keyword>